<dbReference type="OrthoDB" id="1932454at2759"/>
<feature type="region of interest" description="Disordered" evidence="1">
    <location>
        <begin position="1"/>
        <end position="26"/>
    </location>
</feature>
<dbReference type="AlphaFoldDB" id="A0A0S3S1P2"/>
<keyword evidence="2" id="KW-0472">Membrane</keyword>
<dbReference type="EMBL" id="AP015038">
    <property type="protein sequence ID" value="BAT86764.1"/>
    <property type="molecule type" value="Genomic_DNA"/>
</dbReference>
<keyword evidence="2" id="KW-0812">Transmembrane</keyword>
<sequence length="177" mass="19176">MANQSSPSPSPSPSPPRRRTPPPTPQQYVEVNCASSGMKRRFAMGTDAGFAVALINRKLKGKVVPASHIEAVKDGEEPIAFGPTSFLSDFGDGWKLQTVTLTDLSSEVRNGEFQQMRMQAPGLVAGVPGTARSVSNPITFVYIVKIMFAFILIFVLGAIFTLFLDNLPAFILFLKSI</sequence>
<dbReference type="PANTHER" id="PTHR36396">
    <property type="entry name" value="MALTASE-GLUCOAMYLASE, INTESTINAL PROTEIN"/>
    <property type="match status" value="1"/>
</dbReference>
<name>A0A0S3S1P2_PHAAN</name>
<accession>A0A0S3S1P2</accession>
<organism evidence="3 4">
    <name type="scientific">Vigna angularis var. angularis</name>
    <dbReference type="NCBI Taxonomy" id="157739"/>
    <lineage>
        <taxon>Eukaryota</taxon>
        <taxon>Viridiplantae</taxon>
        <taxon>Streptophyta</taxon>
        <taxon>Embryophyta</taxon>
        <taxon>Tracheophyta</taxon>
        <taxon>Spermatophyta</taxon>
        <taxon>Magnoliopsida</taxon>
        <taxon>eudicotyledons</taxon>
        <taxon>Gunneridae</taxon>
        <taxon>Pentapetalae</taxon>
        <taxon>rosids</taxon>
        <taxon>fabids</taxon>
        <taxon>Fabales</taxon>
        <taxon>Fabaceae</taxon>
        <taxon>Papilionoideae</taxon>
        <taxon>50 kb inversion clade</taxon>
        <taxon>NPAAA clade</taxon>
        <taxon>indigoferoid/millettioid clade</taxon>
        <taxon>Phaseoleae</taxon>
        <taxon>Vigna</taxon>
    </lineage>
</organism>
<dbReference type="PANTHER" id="PTHR36396:SF1">
    <property type="entry name" value="MALTASE-GLUCOAMYLASE, INTESTINAL PROTEIN"/>
    <property type="match status" value="1"/>
</dbReference>
<feature type="transmembrane region" description="Helical" evidence="2">
    <location>
        <begin position="142"/>
        <end position="164"/>
    </location>
</feature>
<evidence type="ECO:0000256" key="2">
    <source>
        <dbReference type="SAM" id="Phobius"/>
    </source>
</evidence>
<evidence type="ECO:0000313" key="3">
    <source>
        <dbReference type="EMBL" id="BAT86764.1"/>
    </source>
</evidence>
<reference evidence="3 4" key="1">
    <citation type="journal article" date="2015" name="Sci. Rep.">
        <title>The power of single molecule real-time sequencing technology in the de novo assembly of a eukaryotic genome.</title>
        <authorList>
            <person name="Sakai H."/>
            <person name="Naito K."/>
            <person name="Ogiso-Tanaka E."/>
            <person name="Takahashi Y."/>
            <person name="Iseki K."/>
            <person name="Muto C."/>
            <person name="Satou K."/>
            <person name="Teruya K."/>
            <person name="Shiroma A."/>
            <person name="Shimoji M."/>
            <person name="Hirano T."/>
            <person name="Itoh T."/>
            <person name="Kaga A."/>
            <person name="Tomooka N."/>
        </authorList>
    </citation>
    <scope>NUCLEOTIDE SEQUENCE [LARGE SCALE GENOMIC DNA]</scope>
    <source>
        <strain evidence="4">cv. Shumari</strain>
    </source>
</reference>
<proteinExistence type="predicted"/>
<protein>
    <submittedName>
        <fullName evidence="3">Uncharacterized protein</fullName>
    </submittedName>
</protein>
<feature type="compositionally biased region" description="Pro residues" evidence="1">
    <location>
        <begin position="8"/>
        <end position="25"/>
    </location>
</feature>
<dbReference type="Proteomes" id="UP000291084">
    <property type="component" value="Chromosome 5"/>
</dbReference>
<keyword evidence="2" id="KW-1133">Transmembrane helix</keyword>
<keyword evidence="4" id="KW-1185">Reference proteome</keyword>
<gene>
    <name evidence="3" type="primary">Vigan.05G007400</name>
    <name evidence="3" type="ORF">VIGAN_05007400</name>
</gene>
<evidence type="ECO:0000256" key="1">
    <source>
        <dbReference type="SAM" id="MobiDB-lite"/>
    </source>
</evidence>
<evidence type="ECO:0000313" key="4">
    <source>
        <dbReference type="Proteomes" id="UP000291084"/>
    </source>
</evidence>